<dbReference type="AlphaFoldDB" id="A0A8K0UVP6"/>
<feature type="region of interest" description="Disordered" evidence="1">
    <location>
        <begin position="423"/>
        <end position="481"/>
    </location>
</feature>
<evidence type="ECO:0000313" key="3">
    <source>
        <dbReference type="Proteomes" id="UP000813824"/>
    </source>
</evidence>
<feature type="compositionally biased region" description="Basic residues" evidence="1">
    <location>
        <begin position="426"/>
        <end position="436"/>
    </location>
</feature>
<dbReference type="OrthoDB" id="2943086at2759"/>
<feature type="region of interest" description="Disordered" evidence="1">
    <location>
        <begin position="352"/>
        <end position="381"/>
    </location>
</feature>
<proteinExistence type="predicted"/>
<evidence type="ECO:0000256" key="1">
    <source>
        <dbReference type="SAM" id="MobiDB-lite"/>
    </source>
</evidence>
<name>A0A8K0UVP6_9AGAR</name>
<protein>
    <submittedName>
        <fullName evidence="2">Uncharacterized protein</fullName>
    </submittedName>
</protein>
<feature type="region of interest" description="Disordered" evidence="1">
    <location>
        <begin position="244"/>
        <end position="324"/>
    </location>
</feature>
<evidence type="ECO:0000313" key="2">
    <source>
        <dbReference type="EMBL" id="KAH8103586.1"/>
    </source>
</evidence>
<feature type="compositionally biased region" description="Pro residues" evidence="1">
    <location>
        <begin position="472"/>
        <end position="481"/>
    </location>
</feature>
<feature type="compositionally biased region" description="Polar residues" evidence="1">
    <location>
        <begin position="272"/>
        <end position="286"/>
    </location>
</feature>
<sequence length="598" mass="65740">MSIEAAVDQEGWVQVEEDWWRSPYEDVPWSYQRQFLWSLDGIKYAKHPLPPHYHDTLFNVKNEDAGDADAAELVLNTDLVGVKGAEDTMKRYELDVGILSKPSFLDLRSTREPLLFRDNLCEDETFATQSRWDDQVRILFGDAFRRSHLDGSYDWEFNQKVWNLDENVDSPSRTSTSPDVVDLTDSELSADSEPLPSTPNADRKSYAQVVFVERPGQSYQDKTVIAPSPAKPLNASALSFIPATNTPSEVPSRESSESPYTSPTYEFHFPSLTANPPSARTTTRSLPPNLEKDEQGFYIQIPSPPSASISNDSTRTATPKRPSASLLPAFLAEASANARNRHTSKTRAIVDRLRSSATSTTSDPPRRSKKADVTSPRRTAEDSVVIKDNEVDIFVDPMSKLSNIDGWISSVANEAAADEAAAKARQPIKAKSHKRSGSSISSVTPTTPSSSSSSAPTTFSSPTSTTGLRLPVPSPTNPQFPTVPHPYYAFTAPYGTSGYRAPVYPGVGPNQAQAQYFQMQYQMQLQAQAQWQLQLQANARMQAGITQAYPMFQPAVPVPPQPSAVATSNTLSRAKPVPYTEPKRITVPITGVAGIRHA</sequence>
<feature type="compositionally biased region" description="Low complexity" evidence="1">
    <location>
        <begin position="437"/>
        <end position="466"/>
    </location>
</feature>
<keyword evidence="3" id="KW-1185">Reference proteome</keyword>
<gene>
    <name evidence="2" type="ORF">BXZ70DRAFT_926478</name>
</gene>
<dbReference type="EMBL" id="JAEVFJ010000007">
    <property type="protein sequence ID" value="KAH8103586.1"/>
    <property type="molecule type" value="Genomic_DNA"/>
</dbReference>
<comment type="caution">
    <text evidence="2">The sequence shown here is derived from an EMBL/GenBank/DDBJ whole genome shotgun (WGS) entry which is preliminary data.</text>
</comment>
<reference evidence="2" key="1">
    <citation type="journal article" date="2021" name="New Phytol.">
        <title>Evolutionary innovations through gain and loss of genes in the ectomycorrhizal Boletales.</title>
        <authorList>
            <person name="Wu G."/>
            <person name="Miyauchi S."/>
            <person name="Morin E."/>
            <person name="Kuo A."/>
            <person name="Drula E."/>
            <person name="Varga T."/>
            <person name="Kohler A."/>
            <person name="Feng B."/>
            <person name="Cao Y."/>
            <person name="Lipzen A."/>
            <person name="Daum C."/>
            <person name="Hundley H."/>
            <person name="Pangilinan J."/>
            <person name="Johnson J."/>
            <person name="Barry K."/>
            <person name="LaButti K."/>
            <person name="Ng V."/>
            <person name="Ahrendt S."/>
            <person name="Min B."/>
            <person name="Choi I.G."/>
            <person name="Park H."/>
            <person name="Plett J.M."/>
            <person name="Magnuson J."/>
            <person name="Spatafora J.W."/>
            <person name="Nagy L.G."/>
            <person name="Henrissat B."/>
            <person name="Grigoriev I.V."/>
            <person name="Yang Z.L."/>
            <person name="Xu J."/>
            <person name="Martin F.M."/>
        </authorList>
    </citation>
    <scope>NUCLEOTIDE SEQUENCE</scope>
    <source>
        <strain evidence="2">KKN 215</strain>
    </source>
</reference>
<organism evidence="2 3">
    <name type="scientific">Cristinia sonorae</name>
    <dbReference type="NCBI Taxonomy" id="1940300"/>
    <lineage>
        <taxon>Eukaryota</taxon>
        <taxon>Fungi</taxon>
        <taxon>Dikarya</taxon>
        <taxon>Basidiomycota</taxon>
        <taxon>Agaricomycotina</taxon>
        <taxon>Agaricomycetes</taxon>
        <taxon>Agaricomycetidae</taxon>
        <taxon>Agaricales</taxon>
        <taxon>Pleurotineae</taxon>
        <taxon>Stephanosporaceae</taxon>
        <taxon>Cristinia</taxon>
    </lineage>
</organism>
<dbReference type="Proteomes" id="UP000813824">
    <property type="component" value="Unassembled WGS sequence"/>
</dbReference>
<accession>A0A8K0UVP6</accession>